<feature type="region of interest" description="Disordered" evidence="1">
    <location>
        <begin position="91"/>
        <end position="150"/>
    </location>
</feature>
<sequence length="528" mass="56722">MGSPYYDHFDASLNSFVDYSEAAPEIGAFTFEDGPFSSLSGAGIGNTDESSLALQRTKSEVLPSNVEAMPKSHDILGAFSGRLRMQWPADDMPLGIESSSSTGSTSSIVSQSKQTSSDVPPLGPRRKGEQHMHNTTDSESEIGEADHPAFAPSAPLQVDSTSPPVTPQAVSRSLPQVMKMPMAVPLQVSPSQESLQRMRHLQLTSNVGPVLPETRMQDNLMMLMPESWAMSAQPLQQHMEPHMLHHMAVKNNVMLGSSPSSQQTEPSLCINPASTQARTRPSSVDGAHMLWAPISLGSSQEDPSQQQGALPLSQSPSAMPAQVHAPVRAMHRPPMASPSGVRRTTHQRLPRKAQSTPHIRTMDGDPSRASTALSSPNKTRSSAKSVRRLQSQMRLSTTPGQGDQTKTPTGRLRMRGSMAALREANAMHAAKQSPGPRKPLTLSFVNYGIEDAEELCSAVAPSGSYKVPLRNFKDSDDEGEPQASSPQAPPSEPLTPRSRNSPSALAPDPLTLPMSMPGQHEIKLESGV</sequence>
<evidence type="ECO:0000313" key="2">
    <source>
        <dbReference type="EMBL" id="AYO43241.1"/>
    </source>
</evidence>
<feature type="compositionally biased region" description="Polar residues" evidence="1">
    <location>
        <begin position="368"/>
        <end position="408"/>
    </location>
</feature>
<protein>
    <submittedName>
        <fullName evidence="2">Uncharacterized protein</fullName>
    </submittedName>
</protein>
<feature type="region of interest" description="Disordered" evidence="1">
    <location>
        <begin position="468"/>
        <end position="528"/>
    </location>
</feature>
<proteinExistence type="predicted"/>
<gene>
    <name evidence="2" type="ORF">DNF11_2291</name>
</gene>
<feature type="compositionally biased region" description="Low complexity" evidence="1">
    <location>
        <begin position="98"/>
        <end position="117"/>
    </location>
</feature>
<evidence type="ECO:0000313" key="3">
    <source>
        <dbReference type="Proteomes" id="UP000269793"/>
    </source>
</evidence>
<dbReference type="VEuPathDB" id="FungiDB:DNF11_2291"/>
<organism evidence="2 3">
    <name type="scientific">Malassezia restricta (strain ATCC 96810 / NBRC 103918 / CBS 7877)</name>
    <name type="common">Seborrheic dermatitis infection agent</name>
    <dbReference type="NCBI Taxonomy" id="425264"/>
    <lineage>
        <taxon>Eukaryota</taxon>
        <taxon>Fungi</taxon>
        <taxon>Dikarya</taxon>
        <taxon>Basidiomycota</taxon>
        <taxon>Ustilaginomycotina</taxon>
        <taxon>Malasseziomycetes</taxon>
        <taxon>Malasseziales</taxon>
        <taxon>Malasseziaceae</taxon>
        <taxon>Malassezia</taxon>
    </lineage>
</organism>
<accession>A0A3G2S556</accession>
<dbReference type="OrthoDB" id="3354882at2759"/>
<feature type="compositionally biased region" description="Polar residues" evidence="1">
    <location>
        <begin position="297"/>
        <end position="317"/>
    </location>
</feature>
<keyword evidence="3" id="KW-1185">Reference proteome</keyword>
<feature type="compositionally biased region" description="Basic and acidic residues" evidence="1">
    <location>
        <begin position="126"/>
        <end position="136"/>
    </location>
</feature>
<feature type="region of interest" description="Disordered" evidence="1">
    <location>
        <begin position="297"/>
        <end position="410"/>
    </location>
</feature>
<dbReference type="Proteomes" id="UP000269793">
    <property type="component" value="Chromosome IV"/>
</dbReference>
<dbReference type="AlphaFoldDB" id="A0A3G2S556"/>
<dbReference type="EMBL" id="CP033151">
    <property type="protein sequence ID" value="AYO43241.1"/>
    <property type="molecule type" value="Genomic_DNA"/>
</dbReference>
<evidence type="ECO:0000256" key="1">
    <source>
        <dbReference type="SAM" id="MobiDB-lite"/>
    </source>
</evidence>
<name>A0A3G2S556_MALR7</name>
<reference evidence="2 3" key="1">
    <citation type="submission" date="2018-10" db="EMBL/GenBank/DDBJ databases">
        <title>Complete genome sequence of Malassezia restricta CBS 7877.</title>
        <authorList>
            <person name="Morand S.C."/>
            <person name="Bertignac M."/>
            <person name="Iltis A."/>
            <person name="Kolder I."/>
            <person name="Pirovano W."/>
            <person name="Jourdain R."/>
            <person name="Clavaud C."/>
        </authorList>
    </citation>
    <scope>NUCLEOTIDE SEQUENCE [LARGE SCALE GENOMIC DNA]</scope>
    <source>
        <strain evidence="2 3">CBS 7877</strain>
    </source>
</reference>